<evidence type="ECO:0000313" key="5">
    <source>
        <dbReference type="EMBL" id="MEQ3549769.1"/>
    </source>
</evidence>
<proteinExistence type="predicted"/>
<dbReference type="InterPro" id="IPR015813">
    <property type="entry name" value="Pyrv/PenolPyrv_kinase-like_dom"/>
</dbReference>
<comment type="caution">
    <text evidence="5">The sequence shown here is derived from an EMBL/GenBank/DDBJ whole genome shotgun (WGS) entry which is preliminary data.</text>
</comment>
<dbReference type="PIRSF" id="PIRSF015582">
    <property type="entry name" value="Cit_lyase_B"/>
    <property type="match status" value="1"/>
</dbReference>
<dbReference type="Gene3D" id="3.20.20.60">
    <property type="entry name" value="Phosphoenolpyruvate-binding domains"/>
    <property type="match status" value="1"/>
</dbReference>
<reference evidence="5 6" key="1">
    <citation type="submission" date="2024-03" db="EMBL/GenBank/DDBJ databases">
        <title>Draft genome sequence of Pseudonocardia nematodicida JCM 31783.</title>
        <authorList>
            <person name="Butdee W."/>
            <person name="Duangmal K."/>
        </authorList>
    </citation>
    <scope>NUCLEOTIDE SEQUENCE [LARGE SCALE GENOMIC DNA]</scope>
    <source>
        <strain evidence="5 6">JCM 31783</strain>
    </source>
</reference>
<sequence length="278" mass="29650">MTTTARSWLYVPGHRPELLPKAFASGADAVVVDLEDAVPPGHKAAARTALAGFLDGHTGPRPWVRVNGPTTPWGPDDLATLAGHRPAGLRLSKTEDPEQVRRLADETGLPLWLVVETGLGLERAYALATAHPAVVGMLLGEADLKADLRILDDRGLGWARGRIVAACAAAGKARPVQSVHTRVGDLDGLRASSEDARARGYFGRSVVHPRQVDVVNEVFTPSRVEVERPRAVVDALAASHEAGSSALLDRDGALIDPAVAEQSNRVLELDRRIRAQQA</sequence>
<organism evidence="5 6">
    <name type="scientific">Pseudonocardia nematodicida</name>
    <dbReference type="NCBI Taxonomy" id="1206997"/>
    <lineage>
        <taxon>Bacteria</taxon>
        <taxon>Bacillati</taxon>
        <taxon>Actinomycetota</taxon>
        <taxon>Actinomycetes</taxon>
        <taxon>Pseudonocardiales</taxon>
        <taxon>Pseudonocardiaceae</taxon>
        <taxon>Pseudonocardia</taxon>
    </lineage>
</organism>
<accession>A0ABV1K7D2</accession>
<dbReference type="PANTHER" id="PTHR32308:SF10">
    <property type="entry name" value="CITRATE LYASE SUBUNIT BETA"/>
    <property type="match status" value="1"/>
</dbReference>
<evidence type="ECO:0000256" key="2">
    <source>
        <dbReference type="ARBA" id="ARBA00022723"/>
    </source>
</evidence>
<keyword evidence="5" id="KW-0456">Lyase</keyword>
<dbReference type="InterPro" id="IPR005000">
    <property type="entry name" value="Aldolase/citrate-lyase_domain"/>
</dbReference>
<dbReference type="InterPro" id="IPR040442">
    <property type="entry name" value="Pyrv_kinase-like_dom_sf"/>
</dbReference>
<dbReference type="InterPro" id="IPR011206">
    <property type="entry name" value="Citrate_lyase_beta/mcl1/mcl2"/>
</dbReference>
<name>A0ABV1K7D2_9PSEU</name>
<dbReference type="Proteomes" id="UP001494902">
    <property type="component" value="Unassembled WGS sequence"/>
</dbReference>
<dbReference type="Pfam" id="PF03328">
    <property type="entry name" value="HpcH_HpaI"/>
    <property type="match status" value="1"/>
</dbReference>
<feature type="domain" description="HpcH/HpaI aldolase/citrate lyase" evidence="4">
    <location>
        <begin position="6"/>
        <end position="209"/>
    </location>
</feature>
<dbReference type="PANTHER" id="PTHR32308">
    <property type="entry name" value="LYASE BETA SUBUNIT, PUTATIVE (AFU_ORTHOLOGUE AFUA_4G13030)-RELATED"/>
    <property type="match status" value="1"/>
</dbReference>
<dbReference type="EMBL" id="JBEDNQ010000002">
    <property type="protein sequence ID" value="MEQ3549769.1"/>
    <property type="molecule type" value="Genomic_DNA"/>
</dbReference>
<evidence type="ECO:0000256" key="1">
    <source>
        <dbReference type="ARBA" id="ARBA00001946"/>
    </source>
</evidence>
<evidence type="ECO:0000313" key="6">
    <source>
        <dbReference type="Proteomes" id="UP001494902"/>
    </source>
</evidence>
<gene>
    <name evidence="5" type="ORF">WIS52_04745</name>
</gene>
<protein>
    <submittedName>
        <fullName evidence="5">CoA ester lyase</fullName>
    </submittedName>
</protein>
<keyword evidence="3" id="KW-0460">Magnesium</keyword>
<evidence type="ECO:0000259" key="4">
    <source>
        <dbReference type="Pfam" id="PF03328"/>
    </source>
</evidence>
<dbReference type="GO" id="GO:0016829">
    <property type="term" value="F:lyase activity"/>
    <property type="evidence" value="ECO:0007669"/>
    <property type="project" value="UniProtKB-KW"/>
</dbReference>
<evidence type="ECO:0000256" key="3">
    <source>
        <dbReference type="ARBA" id="ARBA00022842"/>
    </source>
</evidence>
<dbReference type="RefSeq" id="WP_349296865.1">
    <property type="nucleotide sequence ID" value="NZ_JBEDNQ010000002.1"/>
</dbReference>
<keyword evidence="2" id="KW-0479">Metal-binding</keyword>
<keyword evidence="6" id="KW-1185">Reference proteome</keyword>
<dbReference type="SUPFAM" id="SSF51621">
    <property type="entry name" value="Phosphoenolpyruvate/pyruvate domain"/>
    <property type="match status" value="1"/>
</dbReference>
<comment type="cofactor">
    <cofactor evidence="1">
        <name>Mg(2+)</name>
        <dbReference type="ChEBI" id="CHEBI:18420"/>
    </cofactor>
</comment>